<keyword evidence="3" id="KW-1185">Reference proteome</keyword>
<dbReference type="AlphaFoldDB" id="A0AAV2ESJ1"/>
<evidence type="ECO:0000313" key="2">
    <source>
        <dbReference type="EMBL" id="CAL1388370.1"/>
    </source>
</evidence>
<protein>
    <submittedName>
        <fullName evidence="2">Uncharacterized protein</fullName>
    </submittedName>
</protein>
<reference evidence="2 3" key="1">
    <citation type="submission" date="2024-04" db="EMBL/GenBank/DDBJ databases">
        <authorList>
            <person name="Fracassetti M."/>
        </authorList>
    </citation>
    <scope>NUCLEOTIDE SEQUENCE [LARGE SCALE GENOMIC DNA]</scope>
</reference>
<name>A0AAV2ESJ1_9ROSI</name>
<evidence type="ECO:0000256" key="1">
    <source>
        <dbReference type="SAM" id="MobiDB-lite"/>
    </source>
</evidence>
<sequence length="66" mass="7275">MLCFSTSPLLIAKRRANNEVVKRRGRDSSLSKTGTLQHSARNLMAAAGDGFDGGQRSSRGRWRRGQ</sequence>
<proteinExistence type="predicted"/>
<evidence type="ECO:0000313" key="3">
    <source>
        <dbReference type="Proteomes" id="UP001497516"/>
    </source>
</evidence>
<dbReference type="EMBL" id="OZ034818">
    <property type="protein sequence ID" value="CAL1388370.1"/>
    <property type="molecule type" value="Genomic_DNA"/>
</dbReference>
<dbReference type="Proteomes" id="UP001497516">
    <property type="component" value="Chromosome 5"/>
</dbReference>
<organism evidence="2 3">
    <name type="scientific">Linum trigynum</name>
    <dbReference type="NCBI Taxonomy" id="586398"/>
    <lineage>
        <taxon>Eukaryota</taxon>
        <taxon>Viridiplantae</taxon>
        <taxon>Streptophyta</taxon>
        <taxon>Embryophyta</taxon>
        <taxon>Tracheophyta</taxon>
        <taxon>Spermatophyta</taxon>
        <taxon>Magnoliopsida</taxon>
        <taxon>eudicotyledons</taxon>
        <taxon>Gunneridae</taxon>
        <taxon>Pentapetalae</taxon>
        <taxon>rosids</taxon>
        <taxon>fabids</taxon>
        <taxon>Malpighiales</taxon>
        <taxon>Linaceae</taxon>
        <taxon>Linum</taxon>
    </lineage>
</organism>
<accession>A0AAV2ESJ1</accession>
<gene>
    <name evidence="2" type="ORF">LTRI10_LOCUS29302</name>
</gene>
<feature type="region of interest" description="Disordered" evidence="1">
    <location>
        <begin position="45"/>
        <end position="66"/>
    </location>
</feature>